<dbReference type="EMBL" id="SMAP01000001">
    <property type="protein sequence ID" value="TCT25971.1"/>
    <property type="molecule type" value="Genomic_DNA"/>
</dbReference>
<evidence type="ECO:0000313" key="4">
    <source>
        <dbReference type="Proteomes" id="UP000295414"/>
    </source>
</evidence>
<dbReference type="InterPro" id="IPR002816">
    <property type="entry name" value="TraB/PrgY/GumN_fam"/>
</dbReference>
<keyword evidence="4" id="KW-1185">Reference proteome</keyword>
<evidence type="ECO:0000313" key="3">
    <source>
        <dbReference type="EMBL" id="TCT25971.1"/>
    </source>
</evidence>
<accession>A0A4R3NBA3</accession>
<dbReference type="Proteomes" id="UP000295414">
    <property type="component" value="Unassembled WGS sequence"/>
</dbReference>
<evidence type="ECO:0000256" key="1">
    <source>
        <dbReference type="SAM" id="MobiDB-lite"/>
    </source>
</evidence>
<sequence>MTMTAALRMRAATYVLAGVAFACGPGSALAQDAVQQAPRPSLSSPAQMQADAAQEVQAPPVSPPPSPFLPAVRERGVLFKVTPPAAAPLPAEMADRTELTAPAPSYLLGTIHFGTPQEQGIDYAVLAPLLEGAEAFANEVDVDSPWRPDYDGYRWLPVETPLESLIGKEALALAQALLPAVPRQDLQRMKPWAVLALLEARGENAGEASMDARLQRMAAAAGKRMLHLETLQEQLQALDCVPAAEHAQVLAERLRKSWVLRIESAEAMAFYRSRNLDAWLASIDRMDGLDAPARAVEQRARLCLLEERNARWIGPLETLFQDGGGFVAVGAVHLVGPDGLIARLRRDGYTVEAVPL</sequence>
<feature type="chain" id="PRO_5020706677" description="TraB family protein" evidence="2">
    <location>
        <begin position="31"/>
        <end position="356"/>
    </location>
</feature>
<name>A0A4R3NBA3_9GAMM</name>
<dbReference type="PANTHER" id="PTHR40590">
    <property type="entry name" value="CYTOPLASMIC PROTEIN-RELATED"/>
    <property type="match status" value="1"/>
</dbReference>
<dbReference type="AlphaFoldDB" id="A0A4R3NBA3"/>
<dbReference type="InterPro" id="IPR047111">
    <property type="entry name" value="YbaP-like"/>
</dbReference>
<dbReference type="CDD" id="cd14789">
    <property type="entry name" value="Tiki"/>
    <property type="match status" value="1"/>
</dbReference>
<dbReference type="PANTHER" id="PTHR40590:SF1">
    <property type="entry name" value="CYTOPLASMIC PROTEIN"/>
    <property type="match status" value="1"/>
</dbReference>
<comment type="caution">
    <text evidence="3">The sequence shown here is derived from an EMBL/GenBank/DDBJ whole genome shotgun (WGS) entry which is preliminary data.</text>
</comment>
<reference evidence="3 4" key="1">
    <citation type="submission" date="2019-03" db="EMBL/GenBank/DDBJ databases">
        <title>Genomic Encyclopedia of Type Strains, Phase IV (KMG-IV): sequencing the most valuable type-strain genomes for metagenomic binning, comparative biology and taxonomic classification.</title>
        <authorList>
            <person name="Goeker M."/>
        </authorList>
    </citation>
    <scope>NUCLEOTIDE SEQUENCE [LARGE SCALE GENOMIC DNA]</scope>
    <source>
        <strain evidence="3 4">DSM 13605</strain>
    </source>
</reference>
<evidence type="ECO:0008006" key="5">
    <source>
        <dbReference type="Google" id="ProtNLM"/>
    </source>
</evidence>
<organism evidence="3 4">
    <name type="scientific">Thermomonas haemolytica</name>
    <dbReference type="NCBI Taxonomy" id="141949"/>
    <lineage>
        <taxon>Bacteria</taxon>
        <taxon>Pseudomonadati</taxon>
        <taxon>Pseudomonadota</taxon>
        <taxon>Gammaproteobacteria</taxon>
        <taxon>Lysobacterales</taxon>
        <taxon>Lysobacteraceae</taxon>
        <taxon>Thermomonas</taxon>
    </lineage>
</organism>
<gene>
    <name evidence="3" type="ORF">EDC34_101298</name>
</gene>
<protein>
    <recommendedName>
        <fullName evidence="5">TraB family protein</fullName>
    </recommendedName>
</protein>
<proteinExistence type="predicted"/>
<dbReference type="Pfam" id="PF01963">
    <property type="entry name" value="TraB_PrgY_gumN"/>
    <property type="match status" value="1"/>
</dbReference>
<keyword evidence="2" id="KW-0732">Signal</keyword>
<feature type="signal peptide" evidence="2">
    <location>
        <begin position="1"/>
        <end position="30"/>
    </location>
</feature>
<feature type="region of interest" description="Disordered" evidence="1">
    <location>
        <begin position="34"/>
        <end position="67"/>
    </location>
</feature>
<evidence type="ECO:0000256" key="2">
    <source>
        <dbReference type="SAM" id="SignalP"/>
    </source>
</evidence>